<geneLocation type="plasmid" evidence="2">
    <name>p_NC_YFY_NT001</name>
</geneLocation>
<organism evidence="1 3">
    <name type="scientific">Nocardia terpenica</name>
    <dbReference type="NCBI Taxonomy" id="455432"/>
    <lineage>
        <taxon>Bacteria</taxon>
        <taxon>Bacillati</taxon>
        <taxon>Actinomycetota</taxon>
        <taxon>Actinomycetes</taxon>
        <taxon>Mycobacteriales</taxon>
        <taxon>Nocardiaceae</taxon>
        <taxon>Nocardia</taxon>
    </lineage>
</organism>
<protein>
    <submittedName>
        <fullName evidence="1">Uncharacterized protein</fullName>
    </submittedName>
</protein>
<reference evidence="1 3" key="1">
    <citation type="submission" date="2017-10" db="EMBL/GenBank/DDBJ databases">
        <title>Comparative genomics between pathogenic Norcardia.</title>
        <authorList>
            <person name="Zeng L."/>
        </authorList>
    </citation>
    <scope>NUCLEOTIDE SEQUENCE [LARGE SCALE GENOMIC DNA]</scope>
    <source>
        <strain evidence="1 3">NC_YFY_NT001</strain>
        <plasmid evidence="2">p_NC_YFY_NT001</plasmid>
        <plasmid evidence="3">Plasmid p_nc_yfy_nt001</plasmid>
    </source>
</reference>
<dbReference type="EMBL" id="CP023779">
    <property type="protein sequence ID" value="ATL72516.1"/>
    <property type="molecule type" value="Genomic_DNA"/>
</dbReference>
<evidence type="ECO:0000313" key="1">
    <source>
        <dbReference type="EMBL" id="ATL69438.1"/>
    </source>
</evidence>
<accession>A0A291RQB8</accession>
<proteinExistence type="predicted"/>
<gene>
    <name evidence="1" type="ORF">CRH09_27910</name>
    <name evidence="2" type="ORF">CRH09_39790</name>
</gene>
<evidence type="ECO:0000313" key="2">
    <source>
        <dbReference type="EMBL" id="ATL72516.1"/>
    </source>
</evidence>
<keyword evidence="2" id="KW-0614">Plasmid</keyword>
<evidence type="ECO:0000313" key="3">
    <source>
        <dbReference type="Proteomes" id="UP000221961"/>
    </source>
</evidence>
<dbReference type="EMBL" id="CP023778">
    <property type="protein sequence ID" value="ATL69438.1"/>
    <property type="molecule type" value="Genomic_DNA"/>
</dbReference>
<geneLocation type="plasmid" evidence="3">
    <name>p_nc_yfy_nt001</name>
</geneLocation>
<dbReference type="Proteomes" id="UP000221961">
    <property type="component" value="Plasmid p_NC_YFY_NT001"/>
</dbReference>
<dbReference type="KEGG" id="ntp:CRH09_39790"/>
<dbReference type="KEGG" id="ntp:CRH09_27910"/>
<dbReference type="Proteomes" id="UP000221961">
    <property type="component" value="Chromosome"/>
</dbReference>
<sequence length="600" mass="65933">MQGGSEFADFDLGRLPVAPQIQRGLAVAFARRTAPGNGLTTLSTFKHTFYSVRAFACYLAAMPDPPQTMSDLAPEHIDGFTVARLNAGVEVCHDLGQVKALLRVADGVTDAVVAKAQERHPKRIRKTSKAGYTKAEFKRIVDAARADLRAAAARIRGNREVLQRYRAGDWGDTDPRELVLLDYVDQHADVPRRRMAPESVSSSYNSTLEPALGWVFHVGSIIDIISQLHLTGLEAFAGEVLLAAMTGQNASVILNTTVAHHRADGHTGQTPTAILDTVKPRRGRHAYMNLALSDVPDWITVPDHAGQMSARDELHTPFGVYALLAELTSRTREISGTNSIFVSYHATGGRAKGRGLRVSQPGNCLTTWARKHNLVSDRTDEDGNPIPLQIDMRRIRLTYLELHQKPVAHQETTLVNDYLTRNRASLVDYQRVVAKALTEEVDKARTRGVMTRLTGGDLARATRDPDTIAAEFGVNATMLKRMIARELDTVMAACTDDGTGPHSSPDGPCRASFMQCLGCSCARAMPHHLPVQILVHDQLEARKAEMTPLAWTQRYGLPHAQLADLLGEHDDIDIADARAVIGDADRALVERFLNRELDLR</sequence>
<name>A0A291RQB8_9NOCA</name>
<dbReference type="AlphaFoldDB" id="A0A291RQB8"/>